<evidence type="ECO:0000313" key="2">
    <source>
        <dbReference type="EMBL" id="MST58811.1"/>
    </source>
</evidence>
<dbReference type="AlphaFoldDB" id="A0A6L5YKM4"/>
<feature type="region of interest" description="Disordered" evidence="1">
    <location>
        <begin position="1"/>
        <end position="21"/>
    </location>
</feature>
<protein>
    <submittedName>
        <fullName evidence="2">Uncharacterized protein</fullName>
    </submittedName>
</protein>
<gene>
    <name evidence="2" type="ORF">FYJ59_11290</name>
</gene>
<reference evidence="2 3" key="1">
    <citation type="submission" date="2019-08" db="EMBL/GenBank/DDBJ databases">
        <title>In-depth cultivation of the pig gut microbiome towards novel bacterial diversity and tailored functional studies.</title>
        <authorList>
            <person name="Wylensek D."/>
            <person name="Hitch T.C.A."/>
            <person name="Clavel T."/>
        </authorList>
    </citation>
    <scope>NUCLEOTIDE SEQUENCE [LARGE SCALE GENOMIC DNA]</scope>
    <source>
        <strain evidence="2 3">WCA3-601-WT-6H</strain>
    </source>
</reference>
<keyword evidence="3" id="KW-1185">Reference proteome</keyword>
<accession>A0A6L5YKM4</accession>
<proteinExistence type="predicted"/>
<organism evidence="2 3">
    <name type="scientific">Waltera intestinalis</name>
    <dbReference type="NCBI Taxonomy" id="2606635"/>
    <lineage>
        <taxon>Bacteria</taxon>
        <taxon>Bacillati</taxon>
        <taxon>Bacillota</taxon>
        <taxon>Clostridia</taxon>
        <taxon>Lachnospirales</taxon>
        <taxon>Lachnospiraceae</taxon>
        <taxon>Waltera</taxon>
    </lineage>
</organism>
<evidence type="ECO:0000313" key="3">
    <source>
        <dbReference type="Proteomes" id="UP000476055"/>
    </source>
</evidence>
<sequence length="192" mass="21312">MDITGIAKSHQTGIQKSGKASSKKDWKLSDSLQEKITEYAREDAAQNVYMGNKFLALRKSEVAKVAPNRAALIGKFNQSMNSGNMGDMKKIQEADKRWLCILFGIPYEAEYQGEGTGSALHIFNEEGEEVLTYTQGVGWHEKETKAETGVHSALKLAYYEAYHDARKALNTGTNVEITNENVVVQSNFDVKA</sequence>
<dbReference type="Proteomes" id="UP000476055">
    <property type="component" value="Unassembled WGS sequence"/>
</dbReference>
<dbReference type="EMBL" id="VUMU01000015">
    <property type="protein sequence ID" value="MST58811.1"/>
    <property type="molecule type" value="Genomic_DNA"/>
</dbReference>
<comment type="caution">
    <text evidence="2">The sequence shown here is derived from an EMBL/GenBank/DDBJ whole genome shotgun (WGS) entry which is preliminary data.</text>
</comment>
<name>A0A6L5YKM4_9FIRM</name>
<evidence type="ECO:0000256" key="1">
    <source>
        <dbReference type="SAM" id="MobiDB-lite"/>
    </source>
</evidence>